<proteinExistence type="predicted"/>
<dbReference type="InterPro" id="IPR007844">
    <property type="entry name" value="AsmA"/>
</dbReference>
<dbReference type="EMBL" id="JAJISD010000001">
    <property type="protein sequence ID" value="MCC8428312.1"/>
    <property type="molecule type" value="Genomic_DNA"/>
</dbReference>
<feature type="domain" description="AsmA" evidence="2">
    <location>
        <begin position="7"/>
        <end position="132"/>
    </location>
</feature>
<sequence length="673" mass="70452">MRIPWRRVAVITAVAVPIAAVVGVVWAATRDLSRYQARLTEQVRKVTGRELAARVPLTVRLGSEPAMVAEGVTLSNASWGSRPDLARVRRLTLFLDPFSLFLGEVKIGKILLEGADILVERNEVGDANLEMLPPPDGSGPHPGDNRSLRLRTTAAFPWISTVEIRDSVLTVSEGGGRPPVVIEIPKATLKAPAPNQTLQVDGRFGVAQGVPMELTGSAGSFNGWMAGLPGNIDLQGGFGGGRISLKGSINAKGTSLQINSEGPDVSVFGPYVRLPVPSGGPYVMNTKASTQRNGFKVEVQTLKVGNSEAAGEALFRIDRKGTPTIVVNADISRLDASELKAAPAVAAPPSQAPVQPPRLIPTMPFVANWLGRSALSVTVRLGEVVGLGSKMQNASVTLVSGETRFTFRAAATIGGGSAGVDLVYDPAGRLGQTTLTATANRVSIGELSTLLGLDLGLRDGMADVDLRLRGSGRTTRDALNSASGSIDVAMGKGFWPHSQLANWPPETQRLAGGTDAGVPFNCMAGRFEVSSGVANLRRLVVDTPRGVLIGGGYFHLRTEGWEFIVAPEARDGQNAALATPMRIKGGAGKQTASALDPNLSKLLVGGGTIPSLVAQVAQAGRPAGANACAVLAPRIEALRPGLRAQLPVPTSDVRQRASRPAAQTPGPQRSQQR</sequence>
<comment type="caution">
    <text evidence="3">The sequence shown here is derived from an EMBL/GenBank/DDBJ whole genome shotgun (WGS) entry which is preliminary data.</text>
</comment>
<gene>
    <name evidence="3" type="ORF">LJ725_05010</name>
</gene>
<reference evidence="3 4" key="1">
    <citation type="submission" date="2021-11" db="EMBL/GenBank/DDBJ databases">
        <authorList>
            <person name="Lee D.-H."/>
            <person name="Kim S.-B."/>
        </authorList>
    </citation>
    <scope>NUCLEOTIDE SEQUENCE [LARGE SCALE GENOMIC DNA]</scope>
    <source>
        <strain evidence="3 4">KCTC 52223</strain>
    </source>
</reference>
<keyword evidence="4" id="KW-1185">Reference proteome</keyword>
<evidence type="ECO:0000256" key="1">
    <source>
        <dbReference type="SAM" id="MobiDB-lite"/>
    </source>
</evidence>
<feature type="region of interest" description="Disordered" evidence="1">
    <location>
        <begin position="644"/>
        <end position="673"/>
    </location>
</feature>
<dbReference type="InterPro" id="IPR052894">
    <property type="entry name" value="AsmA-related"/>
</dbReference>
<dbReference type="Proteomes" id="UP001198862">
    <property type="component" value="Unassembled WGS sequence"/>
</dbReference>
<organism evidence="3 4">
    <name type="scientific">Reyranella aquatilis</name>
    <dbReference type="NCBI Taxonomy" id="2035356"/>
    <lineage>
        <taxon>Bacteria</taxon>
        <taxon>Pseudomonadati</taxon>
        <taxon>Pseudomonadota</taxon>
        <taxon>Alphaproteobacteria</taxon>
        <taxon>Hyphomicrobiales</taxon>
        <taxon>Reyranellaceae</taxon>
        <taxon>Reyranella</taxon>
    </lineage>
</organism>
<protein>
    <submittedName>
        <fullName evidence="3">AsmA family protein</fullName>
    </submittedName>
</protein>
<dbReference type="PANTHER" id="PTHR30441">
    <property type="entry name" value="DUF748 DOMAIN-CONTAINING PROTEIN"/>
    <property type="match status" value="1"/>
</dbReference>
<evidence type="ECO:0000313" key="3">
    <source>
        <dbReference type="EMBL" id="MCC8428312.1"/>
    </source>
</evidence>
<dbReference type="Pfam" id="PF05170">
    <property type="entry name" value="AsmA"/>
    <property type="match status" value="1"/>
</dbReference>
<evidence type="ECO:0000259" key="2">
    <source>
        <dbReference type="Pfam" id="PF05170"/>
    </source>
</evidence>
<evidence type="ECO:0000313" key="4">
    <source>
        <dbReference type="Proteomes" id="UP001198862"/>
    </source>
</evidence>
<accession>A0ABS8KQG4</accession>
<name>A0ABS8KQG4_9HYPH</name>
<dbReference type="PANTHER" id="PTHR30441:SF4">
    <property type="entry name" value="PROTEIN ASMA"/>
    <property type="match status" value="1"/>
</dbReference>